<organism evidence="1 2">
    <name type="scientific">Mycobacterium timonense</name>
    <dbReference type="NCBI Taxonomy" id="701043"/>
    <lineage>
        <taxon>Bacteria</taxon>
        <taxon>Bacillati</taxon>
        <taxon>Actinomycetota</taxon>
        <taxon>Actinomycetes</taxon>
        <taxon>Mycobacteriales</taxon>
        <taxon>Mycobacteriaceae</taxon>
        <taxon>Mycobacterium</taxon>
        <taxon>Mycobacterium avium complex (MAC)</taxon>
    </lineage>
</organism>
<evidence type="ECO:0000313" key="2">
    <source>
        <dbReference type="Proteomes" id="UP000465301"/>
    </source>
</evidence>
<gene>
    <name evidence="1" type="ORF">MTIM_52740</name>
</gene>
<dbReference type="EMBL" id="BLLA01000003">
    <property type="protein sequence ID" value="GFG99395.1"/>
    <property type="molecule type" value="Genomic_DNA"/>
</dbReference>
<reference evidence="1 2" key="1">
    <citation type="journal article" date="2019" name="Emerg. Microbes Infect.">
        <title>Comprehensive subspecies identification of 175 nontuberculous mycobacteria species based on 7547 genomic profiles.</title>
        <authorList>
            <person name="Matsumoto Y."/>
            <person name="Kinjo T."/>
            <person name="Motooka D."/>
            <person name="Nabeya D."/>
            <person name="Jung N."/>
            <person name="Uechi K."/>
            <person name="Horii T."/>
            <person name="Iida T."/>
            <person name="Fujita J."/>
            <person name="Nakamura S."/>
        </authorList>
    </citation>
    <scope>NUCLEOTIDE SEQUENCE [LARGE SCALE GENOMIC DNA]</scope>
    <source>
        <strain evidence="1 2">JCM 30726</strain>
    </source>
</reference>
<name>A0A7I9ZEW5_9MYCO</name>
<proteinExistence type="predicted"/>
<keyword evidence="2" id="KW-1185">Reference proteome</keyword>
<sequence length="82" mass="9204">MASSSRPAGHGGINDVPAEIGLRGGYHQLLRYPVDRPEQGAQAFVTAHHIGQGRTQRIHIKPTTQPQRHHHVVKRWWSCNGR</sequence>
<accession>A0A7I9ZEW5</accession>
<protein>
    <submittedName>
        <fullName evidence="1">Uncharacterized protein</fullName>
    </submittedName>
</protein>
<dbReference type="AlphaFoldDB" id="A0A7I9ZEW5"/>
<evidence type="ECO:0000313" key="1">
    <source>
        <dbReference type="EMBL" id="GFG99395.1"/>
    </source>
</evidence>
<comment type="caution">
    <text evidence="1">The sequence shown here is derived from an EMBL/GenBank/DDBJ whole genome shotgun (WGS) entry which is preliminary data.</text>
</comment>
<dbReference type="Proteomes" id="UP000465301">
    <property type="component" value="Unassembled WGS sequence"/>
</dbReference>